<dbReference type="RefSeq" id="WP_015108657.1">
    <property type="nucleotide sequence ID" value="NC_019675.1"/>
</dbReference>
<keyword evidence="3 9" id="KW-0813">Transport</keyword>
<feature type="transmembrane region" description="Helical" evidence="9">
    <location>
        <begin position="42"/>
        <end position="64"/>
    </location>
</feature>
<dbReference type="KEGG" id="cgc:Cyagr_1022"/>
<dbReference type="InterPro" id="IPR029020">
    <property type="entry name" value="Ammonium/urea_transptr"/>
</dbReference>
<feature type="transmembrane region" description="Helical" evidence="9">
    <location>
        <begin position="359"/>
        <end position="377"/>
    </location>
</feature>
<feature type="transmembrane region" description="Helical" evidence="9">
    <location>
        <begin position="332"/>
        <end position="353"/>
    </location>
</feature>
<feature type="transmembrane region" description="Helical" evidence="9">
    <location>
        <begin position="236"/>
        <end position="259"/>
    </location>
</feature>
<dbReference type="GO" id="GO:0008519">
    <property type="term" value="F:ammonium channel activity"/>
    <property type="evidence" value="ECO:0007669"/>
    <property type="project" value="InterPro"/>
</dbReference>
<dbReference type="Pfam" id="PF00909">
    <property type="entry name" value="Ammonium_transp"/>
    <property type="match status" value="1"/>
</dbReference>
<dbReference type="InterPro" id="IPR018047">
    <property type="entry name" value="Ammonium_transpt_CS"/>
</dbReference>
<reference evidence="12" key="1">
    <citation type="journal article" date="2013" name="Proc. Natl. Acad. Sci. U.S.A.">
        <title>Improving the coverage of the cyanobacterial phylum using diversity-driven genome sequencing.</title>
        <authorList>
            <person name="Shih P.M."/>
            <person name="Wu D."/>
            <person name="Latifi A."/>
            <person name="Axen S.D."/>
            <person name="Fewer D.P."/>
            <person name="Talla E."/>
            <person name="Calteau A."/>
            <person name="Cai F."/>
            <person name="Tandeau de Marsac N."/>
            <person name="Rippka R."/>
            <person name="Herdman M."/>
            <person name="Sivonen K."/>
            <person name="Coursin T."/>
            <person name="Laurent T."/>
            <person name="Goodwin L."/>
            <person name="Nolan M."/>
            <person name="Davenport K.W."/>
            <person name="Han C.S."/>
            <person name="Rubin E.M."/>
            <person name="Eisen J.A."/>
            <person name="Woyke T."/>
            <person name="Gugger M."/>
            <person name="Kerfeld C.A."/>
        </authorList>
    </citation>
    <scope>NUCLEOTIDE SEQUENCE [LARGE SCALE GENOMIC DNA]</scope>
    <source>
        <strain evidence="12">ATCC 27147 / PCC 6307</strain>
    </source>
</reference>
<dbReference type="Gene3D" id="1.10.3430.10">
    <property type="entry name" value="Ammonium transporter AmtB like domains"/>
    <property type="match status" value="1"/>
</dbReference>
<dbReference type="InterPro" id="IPR001905">
    <property type="entry name" value="Ammonium_transpt"/>
</dbReference>
<evidence type="ECO:0000256" key="6">
    <source>
        <dbReference type="ARBA" id="ARBA00023136"/>
    </source>
</evidence>
<evidence type="ECO:0000256" key="7">
    <source>
        <dbReference type="ARBA" id="ARBA00023177"/>
    </source>
</evidence>
<feature type="transmembrane region" description="Helical" evidence="9">
    <location>
        <begin position="302"/>
        <end position="320"/>
    </location>
</feature>
<comment type="subcellular location">
    <subcellularLocation>
        <location evidence="9">Cell membrane</location>
        <topology evidence="9">Multi-pass membrane protein</topology>
    </subcellularLocation>
    <subcellularLocation>
        <location evidence="1">Membrane</location>
        <topology evidence="1">Multi-pass membrane protein</topology>
    </subcellularLocation>
</comment>
<feature type="transmembrane region" description="Helical" evidence="9">
    <location>
        <begin position="111"/>
        <end position="131"/>
    </location>
</feature>
<keyword evidence="4 9" id="KW-0812">Transmembrane</keyword>
<dbReference type="Proteomes" id="UP000010388">
    <property type="component" value="Chromosome"/>
</dbReference>
<gene>
    <name evidence="11" type="ordered locus">Cyagr_1022</name>
</gene>
<feature type="transmembrane region" description="Helical" evidence="9">
    <location>
        <begin position="199"/>
        <end position="216"/>
    </location>
</feature>
<dbReference type="NCBIfam" id="TIGR00836">
    <property type="entry name" value="amt"/>
    <property type="match status" value="1"/>
</dbReference>
<dbReference type="SUPFAM" id="SSF111352">
    <property type="entry name" value="Ammonium transporter"/>
    <property type="match status" value="1"/>
</dbReference>
<keyword evidence="6 9" id="KW-0472">Membrane</keyword>
<keyword evidence="5 9" id="KW-1133">Transmembrane helix</keyword>
<dbReference type="AlphaFoldDB" id="K9P5D1"/>
<dbReference type="PATRIC" id="fig|292564.3.peg.972"/>
<evidence type="ECO:0000259" key="10">
    <source>
        <dbReference type="Pfam" id="PF00909"/>
    </source>
</evidence>
<name>K9P5D1_CYAGP</name>
<accession>K9P5D1</accession>
<comment type="similarity">
    <text evidence="2 9">Belongs to the ammonia transporter channel (TC 1.A.11.2) family.</text>
</comment>
<evidence type="ECO:0000313" key="12">
    <source>
        <dbReference type="Proteomes" id="UP000010388"/>
    </source>
</evidence>
<evidence type="ECO:0000256" key="8">
    <source>
        <dbReference type="ARBA" id="ARBA00050025"/>
    </source>
</evidence>
<evidence type="ECO:0000256" key="3">
    <source>
        <dbReference type="ARBA" id="ARBA00022448"/>
    </source>
</evidence>
<feature type="transmembrane region" description="Helical" evidence="9">
    <location>
        <begin position="76"/>
        <end position="99"/>
    </location>
</feature>
<dbReference type="PANTHER" id="PTHR43029">
    <property type="entry name" value="AMMONIUM TRANSPORTER MEP2"/>
    <property type="match status" value="1"/>
</dbReference>
<dbReference type="InterPro" id="IPR024041">
    <property type="entry name" value="NH4_transpt_AmtB-like_dom"/>
</dbReference>
<evidence type="ECO:0000256" key="2">
    <source>
        <dbReference type="ARBA" id="ARBA00005887"/>
    </source>
</evidence>
<feature type="transmembrane region" description="Helical" evidence="9">
    <location>
        <begin position="165"/>
        <end position="187"/>
    </location>
</feature>
<feature type="transmembrane region" description="Helical" evidence="9">
    <location>
        <begin position="431"/>
        <end position="457"/>
    </location>
</feature>
<dbReference type="STRING" id="292564.Cyagr_1022"/>
<dbReference type="eggNOG" id="COG0004">
    <property type="taxonomic scope" value="Bacteria"/>
</dbReference>
<proteinExistence type="inferred from homology"/>
<sequence length="489" mass="51078">MQGSPTGASSSSAPSAPSALTTFDRLRSRCLVGLQDQRLRSIAFLLLALGAGIGPLLAGSARAALTMAPTDGADTLLMLVGSALVLLMTPGLAFFYGGFTRSKNVLNCMMMSFFLMGLIGVLWVVLGYSLAFDVGFGSPFIGGLGSMFLHGVGGELGDQPLAAGFPISATSFALFQGMFAIITPALISGALVERVSFKAWFWFCLLWSLLIYSPMAKMVWGGGFIGPFGTIGAIDFAGGTVVHIASGVAALVAAAIIGPRTTWPNNKRPPHNVPFILLGAGLLWFGWFGFNGASMFASKTAGYPFLTTTTSASAALLTWCMIEWIKDGKPTAVGASTGAVAGLVGITPAAGFVYMEQSLLIGILTAAACFIAVRVKAAIQFDDSLDTFMLHGVGGTVGALLTGILASRTLVPADYFPLSAKILEESGNFGLFIAQLKAVILTYGFVALGTAIILWILGALMPLRVSIEEEERGLDFVAHGEEAYDPMTN</sequence>
<evidence type="ECO:0000256" key="9">
    <source>
        <dbReference type="RuleBase" id="RU362002"/>
    </source>
</evidence>
<evidence type="ECO:0000313" key="11">
    <source>
        <dbReference type="EMBL" id="AFY28203.1"/>
    </source>
</evidence>
<dbReference type="EMBL" id="CP003495">
    <property type="protein sequence ID" value="AFY28203.1"/>
    <property type="molecule type" value="Genomic_DNA"/>
</dbReference>
<dbReference type="PROSITE" id="PS01219">
    <property type="entry name" value="AMMONIUM_TRANSP"/>
    <property type="match status" value="1"/>
</dbReference>
<feature type="transmembrane region" description="Helical" evidence="9">
    <location>
        <begin position="271"/>
        <end position="290"/>
    </location>
</feature>
<feature type="transmembrane region" description="Helical" evidence="9">
    <location>
        <begin position="389"/>
        <end position="411"/>
    </location>
</feature>
<evidence type="ECO:0000256" key="5">
    <source>
        <dbReference type="ARBA" id="ARBA00022989"/>
    </source>
</evidence>
<keyword evidence="7 9" id="KW-0924">Ammonia transport</keyword>
<organism evidence="11 12">
    <name type="scientific">Cyanobium gracile (strain ATCC 27147 / PCC 6307)</name>
    <dbReference type="NCBI Taxonomy" id="292564"/>
    <lineage>
        <taxon>Bacteria</taxon>
        <taxon>Bacillati</taxon>
        <taxon>Cyanobacteriota</taxon>
        <taxon>Cyanophyceae</taxon>
        <taxon>Synechococcales</taxon>
        <taxon>Prochlorococcaceae</taxon>
        <taxon>Cyanobium</taxon>
    </lineage>
</organism>
<evidence type="ECO:0000256" key="4">
    <source>
        <dbReference type="ARBA" id="ARBA00022692"/>
    </source>
</evidence>
<protein>
    <recommendedName>
        <fullName evidence="8 9">Ammonium transporter</fullName>
    </recommendedName>
</protein>
<dbReference type="HOGENOM" id="CLU_000445_33_0_3"/>
<evidence type="ECO:0000256" key="1">
    <source>
        <dbReference type="ARBA" id="ARBA00004141"/>
    </source>
</evidence>
<feature type="domain" description="Ammonium transporter AmtB-like" evidence="10">
    <location>
        <begin position="77"/>
        <end position="484"/>
    </location>
</feature>
<dbReference type="PANTHER" id="PTHR43029:SF10">
    <property type="entry name" value="AMMONIUM TRANSPORTER MEP2"/>
    <property type="match status" value="1"/>
</dbReference>
<dbReference type="GO" id="GO:0005886">
    <property type="term" value="C:plasma membrane"/>
    <property type="evidence" value="ECO:0007669"/>
    <property type="project" value="UniProtKB-SubCell"/>
</dbReference>